<dbReference type="Proteomes" id="UP001281761">
    <property type="component" value="Unassembled WGS sequence"/>
</dbReference>
<reference evidence="5 6" key="1">
    <citation type="journal article" date="2022" name="bioRxiv">
        <title>Genomics of Preaxostyla Flagellates Illuminates Evolutionary Transitions and the Path Towards Mitochondrial Loss.</title>
        <authorList>
            <person name="Novak L.V.F."/>
            <person name="Treitli S.C."/>
            <person name="Pyrih J."/>
            <person name="Halakuc P."/>
            <person name="Pipaliya S.V."/>
            <person name="Vacek V."/>
            <person name="Brzon O."/>
            <person name="Soukal P."/>
            <person name="Eme L."/>
            <person name="Dacks J.B."/>
            <person name="Karnkowska A."/>
            <person name="Elias M."/>
            <person name="Hampl V."/>
        </authorList>
    </citation>
    <scope>NUCLEOTIDE SEQUENCE [LARGE SCALE GENOMIC DNA]</scope>
    <source>
        <strain evidence="5">NAU3</strain>
        <tissue evidence="5">Gut</tissue>
    </source>
</reference>
<dbReference type="SUPFAM" id="SSF52540">
    <property type="entry name" value="P-loop containing nucleoside triphosphate hydrolases"/>
    <property type="match status" value="1"/>
</dbReference>
<organism evidence="5 6">
    <name type="scientific">Blattamonas nauphoetae</name>
    <dbReference type="NCBI Taxonomy" id="2049346"/>
    <lineage>
        <taxon>Eukaryota</taxon>
        <taxon>Metamonada</taxon>
        <taxon>Preaxostyla</taxon>
        <taxon>Oxymonadida</taxon>
        <taxon>Blattamonas</taxon>
    </lineage>
</organism>
<protein>
    <submittedName>
        <fullName evidence="5">Multidrug resistance-associated protein</fullName>
    </submittedName>
</protein>
<evidence type="ECO:0000256" key="1">
    <source>
        <dbReference type="ARBA" id="ARBA00004127"/>
    </source>
</evidence>
<dbReference type="EMBL" id="JARBJD010000025">
    <property type="protein sequence ID" value="KAK2960027.1"/>
    <property type="molecule type" value="Genomic_DNA"/>
</dbReference>
<keyword evidence="3" id="KW-0547">Nucleotide-binding</keyword>
<gene>
    <name evidence="5" type="ORF">BLNAU_4910</name>
</gene>
<dbReference type="InterPro" id="IPR050173">
    <property type="entry name" value="ABC_transporter_C-like"/>
</dbReference>
<comment type="caution">
    <text evidence="5">The sequence shown here is derived from an EMBL/GenBank/DDBJ whole genome shotgun (WGS) entry which is preliminary data.</text>
</comment>
<comment type="subcellular location">
    <subcellularLocation>
        <location evidence="1">Endomembrane system</location>
        <topology evidence="1">Multi-pass membrane protein</topology>
    </subcellularLocation>
</comment>
<dbReference type="Gene3D" id="3.40.50.300">
    <property type="entry name" value="P-loop containing nucleotide triphosphate hydrolases"/>
    <property type="match status" value="1"/>
</dbReference>
<dbReference type="PANTHER" id="PTHR24223">
    <property type="entry name" value="ATP-BINDING CASSETTE SUB-FAMILY C"/>
    <property type="match status" value="1"/>
</dbReference>
<evidence type="ECO:0000313" key="5">
    <source>
        <dbReference type="EMBL" id="KAK2960027.1"/>
    </source>
</evidence>
<name>A0ABQ9Y8D3_9EUKA</name>
<evidence type="ECO:0000313" key="6">
    <source>
        <dbReference type="Proteomes" id="UP001281761"/>
    </source>
</evidence>
<evidence type="ECO:0000256" key="4">
    <source>
        <dbReference type="ARBA" id="ARBA00022840"/>
    </source>
</evidence>
<keyword evidence="6" id="KW-1185">Reference proteome</keyword>
<dbReference type="InterPro" id="IPR027417">
    <property type="entry name" value="P-loop_NTPase"/>
</dbReference>
<evidence type="ECO:0000256" key="2">
    <source>
        <dbReference type="ARBA" id="ARBA00022737"/>
    </source>
</evidence>
<keyword evidence="4" id="KW-0067">ATP-binding</keyword>
<accession>A0ABQ9Y8D3</accession>
<keyword evidence="2" id="KW-0677">Repeat</keyword>
<evidence type="ECO:0000256" key="3">
    <source>
        <dbReference type="ARBA" id="ARBA00022741"/>
    </source>
</evidence>
<sequence>MTSFECVQFCSTSLHQETSMSSVSPPKEWPPVGNVSFENVTFRYRPGLPFVRHHVSFAVNGGETIRECGTTSAGKSLLLLTLFRLFEHDPSFSPLSIDVDTGMPVPVDFHQEQNSGRVVIDDVDISNV</sequence>
<proteinExistence type="predicted"/>
<dbReference type="PANTHER" id="PTHR24223:SF443">
    <property type="entry name" value="MULTIDRUG-RESISTANCE LIKE PROTEIN 1, ISOFORM I"/>
    <property type="match status" value="1"/>
</dbReference>